<evidence type="ECO:0000313" key="4">
    <source>
        <dbReference type="Proteomes" id="UP000320333"/>
    </source>
</evidence>
<reference evidence="3 4" key="1">
    <citation type="journal article" date="2019" name="Sci. Rep.">
        <title>Comparative genomics of chytrid fungi reveal insights into the obligate biotrophic and pathogenic lifestyle of Synchytrium endobioticum.</title>
        <authorList>
            <person name="van de Vossenberg B.T.L.H."/>
            <person name="Warris S."/>
            <person name="Nguyen H.D.T."/>
            <person name="van Gent-Pelzer M.P.E."/>
            <person name="Joly D.L."/>
            <person name="van de Geest H.C."/>
            <person name="Bonants P.J.M."/>
            <person name="Smith D.S."/>
            <person name="Levesque C.A."/>
            <person name="van der Lee T.A.J."/>
        </authorList>
    </citation>
    <scope>NUCLEOTIDE SEQUENCE [LARGE SCALE GENOMIC DNA]</scope>
    <source>
        <strain evidence="3 4">CBS 675.73</strain>
    </source>
</reference>
<keyword evidence="2" id="KW-0472">Membrane</keyword>
<protein>
    <submittedName>
        <fullName evidence="3">Uncharacterized protein</fullName>
    </submittedName>
</protein>
<feature type="compositionally biased region" description="Low complexity" evidence="1">
    <location>
        <begin position="183"/>
        <end position="195"/>
    </location>
</feature>
<feature type="compositionally biased region" description="Acidic residues" evidence="1">
    <location>
        <begin position="199"/>
        <end position="210"/>
    </location>
</feature>
<name>A0A507FE34_9FUNG</name>
<keyword evidence="2" id="KW-0812">Transmembrane</keyword>
<evidence type="ECO:0000256" key="2">
    <source>
        <dbReference type="SAM" id="Phobius"/>
    </source>
</evidence>
<accession>A0A507FE34</accession>
<gene>
    <name evidence="3" type="ORF">CcCBS67573_g04726</name>
</gene>
<feature type="transmembrane region" description="Helical" evidence="2">
    <location>
        <begin position="234"/>
        <end position="251"/>
    </location>
</feature>
<feature type="region of interest" description="Disordered" evidence="1">
    <location>
        <begin position="179"/>
        <end position="226"/>
    </location>
</feature>
<dbReference type="OrthoDB" id="2141426at2759"/>
<sequence>MSQSKKEQKIMIAHNAAAQLANDKKYREAVDKYQDFFWMVAKDSPYKWFAILAIYSLLSDHREVPWKDGQDDEFFEKVVASSKEPAVIRAQASFCLGRHFVLSGDRDASESHFVKVVSLYEAMKPADLKAKLMMGGDPRGGPKYTTVGQYKTEKDGVYSAAITSLNQINTAWNDDQKVKLKKSGSSSKKPGPRKLNLQEDQDGSDEDDSVDDGRSHSSALKTIKKQGETSSSSTYLSVGVVVVAVVYYLYISTKYY</sequence>
<organism evidence="3 4">
    <name type="scientific">Chytriomyces confervae</name>
    <dbReference type="NCBI Taxonomy" id="246404"/>
    <lineage>
        <taxon>Eukaryota</taxon>
        <taxon>Fungi</taxon>
        <taxon>Fungi incertae sedis</taxon>
        <taxon>Chytridiomycota</taxon>
        <taxon>Chytridiomycota incertae sedis</taxon>
        <taxon>Chytridiomycetes</taxon>
        <taxon>Chytridiales</taxon>
        <taxon>Chytriomycetaceae</taxon>
        <taxon>Chytriomyces</taxon>
    </lineage>
</organism>
<evidence type="ECO:0000313" key="3">
    <source>
        <dbReference type="EMBL" id="TPX74015.1"/>
    </source>
</evidence>
<dbReference type="AlphaFoldDB" id="A0A507FE34"/>
<dbReference type="Proteomes" id="UP000320333">
    <property type="component" value="Unassembled WGS sequence"/>
</dbReference>
<dbReference type="EMBL" id="QEAP01000150">
    <property type="protein sequence ID" value="TPX74015.1"/>
    <property type="molecule type" value="Genomic_DNA"/>
</dbReference>
<keyword evidence="4" id="KW-1185">Reference proteome</keyword>
<proteinExistence type="predicted"/>
<comment type="caution">
    <text evidence="3">The sequence shown here is derived from an EMBL/GenBank/DDBJ whole genome shotgun (WGS) entry which is preliminary data.</text>
</comment>
<keyword evidence="2" id="KW-1133">Transmembrane helix</keyword>
<evidence type="ECO:0000256" key="1">
    <source>
        <dbReference type="SAM" id="MobiDB-lite"/>
    </source>
</evidence>